<dbReference type="RefSeq" id="WP_012634586.1">
    <property type="nucleotide sequence ID" value="NC_011898.1"/>
</dbReference>
<evidence type="ECO:0000256" key="14">
    <source>
        <dbReference type="PROSITE-ProRule" id="PRU00409"/>
    </source>
</evidence>
<protein>
    <recommendedName>
        <fullName evidence="7">Cyanophycin synthetase</fullName>
        <ecNumber evidence="6">6.3.2.29</ecNumber>
        <ecNumber evidence="5">6.3.2.30</ecNumber>
    </recommendedName>
    <alternativeName>
        <fullName evidence="11">Cyanophycin synthase</fullName>
    </alternativeName>
</protein>
<organism evidence="16 17">
    <name type="scientific">Ruminiclostridium cellulolyticum (strain ATCC 35319 / DSM 5812 / JCM 6584 / H10)</name>
    <name type="common">Clostridium cellulolyticum</name>
    <dbReference type="NCBI Taxonomy" id="394503"/>
    <lineage>
        <taxon>Bacteria</taxon>
        <taxon>Bacillati</taxon>
        <taxon>Bacillota</taxon>
        <taxon>Clostridia</taxon>
        <taxon>Eubacteriales</taxon>
        <taxon>Oscillospiraceae</taxon>
        <taxon>Ruminiclostridium</taxon>
    </lineage>
</organism>
<keyword evidence="17" id="KW-1185">Reference proteome</keyword>
<name>B8I4G6_RUMCH</name>
<dbReference type="GO" id="GO:0071160">
    <property type="term" value="F:cyanophycin synthetase activity (L-aspartate-adding)"/>
    <property type="evidence" value="ECO:0007669"/>
    <property type="project" value="UniProtKB-EC"/>
</dbReference>
<evidence type="ECO:0000313" key="16">
    <source>
        <dbReference type="EMBL" id="ACL74520.1"/>
    </source>
</evidence>
<dbReference type="PROSITE" id="PS50975">
    <property type="entry name" value="ATP_GRASP"/>
    <property type="match status" value="1"/>
</dbReference>
<dbReference type="InterPro" id="IPR011761">
    <property type="entry name" value="ATP-grasp"/>
</dbReference>
<dbReference type="eggNOG" id="COG0769">
    <property type="taxonomic scope" value="Bacteria"/>
</dbReference>
<comment type="subunit">
    <text evidence="4">Homodimer.</text>
</comment>
<keyword evidence="9 14" id="KW-0547">Nucleotide-binding</keyword>
<dbReference type="Proteomes" id="UP000001349">
    <property type="component" value="Chromosome"/>
</dbReference>
<evidence type="ECO:0000256" key="5">
    <source>
        <dbReference type="ARBA" id="ARBA00012968"/>
    </source>
</evidence>
<dbReference type="SUPFAM" id="SSF53244">
    <property type="entry name" value="MurD-like peptide ligases, peptide-binding domain"/>
    <property type="match status" value="1"/>
</dbReference>
<keyword evidence="8" id="KW-0436">Ligase</keyword>
<reference evidence="16" key="1">
    <citation type="submission" date="2009-01" db="EMBL/GenBank/DDBJ databases">
        <title>Complete sequence of Clostridium cellulolyticum H10.</title>
        <authorList>
            <consortium name="US DOE Joint Genome Institute"/>
            <person name="Lucas S."/>
            <person name="Copeland A."/>
            <person name="Lapidus A."/>
            <person name="Glavina del Rio T."/>
            <person name="Dalin E."/>
            <person name="Tice H."/>
            <person name="Bruce D."/>
            <person name="Goodwin L."/>
            <person name="Pitluck S."/>
            <person name="Chertkov O."/>
            <person name="Saunders E."/>
            <person name="Brettin T."/>
            <person name="Detter J.C."/>
            <person name="Han C."/>
            <person name="Larimer F."/>
            <person name="Land M."/>
            <person name="Hauser L."/>
            <person name="Kyrpides N."/>
            <person name="Ivanova N."/>
            <person name="Zhou J."/>
            <person name="Richardson P."/>
        </authorList>
    </citation>
    <scope>NUCLEOTIDE SEQUENCE [LARGE SCALE GENOMIC DNA]</scope>
    <source>
        <strain evidence="16">H10</strain>
    </source>
</reference>
<gene>
    <name evidence="16" type="ordered locus">Ccel_0132</name>
</gene>
<feature type="domain" description="ATP-grasp" evidence="15">
    <location>
        <begin position="219"/>
        <end position="472"/>
    </location>
</feature>
<comment type="catalytic activity">
    <reaction evidence="12">
        <text>[L-4-(L-arginin-2-N-yl)aspartate](n)-L-aspartate + L-arginine + ATP = [L-4-(L-arginin-2-N-yl)aspartate](n+1) + ADP + phosphate + H(+)</text>
        <dbReference type="Rhea" id="RHEA:23888"/>
        <dbReference type="Rhea" id="RHEA-COMP:13732"/>
        <dbReference type="Rhea" id="RHEA-COMP:13733"/>
        <dbReference type="ChEBI" id="CHEBI:15378"/>
        <dbReference type="ChEBI" id="CHEBI:30616"/>
        <dbReference type="ChEBI" id="CHEBI:32682"/>
        <dbReference type="ChEBI" id="CHEBI:43474"/>
        <dbReference type="ChEBI" id="CHEBI:137986"/>
        <dbReference type="ChEBI" id="CHEBI:137990"/>
        <dbReference type="ChEBI" id="CHEBI:456216"/>
        <dbReference type="EC" id="6.3.2.30"/>
    </reaction>
</comment>
<dbReference type="InterPro" id="IPR004101">
    <property type="entry name" value="Mur_ligase_C"/>
</dbReference>
<dbReference type="Pfam" id="PF18921">
    <property type="entry name" value="Cyanophycin_syn"/>
    <property type="match status" value="1"/>
</dbReference>
<dbReference type="Pfam" id="PF02875">
    <property type="entry name" value="Mur_ligase_C"/>
    <property type="match status" value="1"/>
</dbReference>
<comment type="catalytic activity">
    <reaction evidence="13">
        <text>[L-4-(L-arginin-2-N-yl)aspartate](n) + L-aspartate + ATP = [L-4-(L-arginin-2-N-yl)aspartate](n)-L-aspartate + ADP + phosphate + H(+)</text>
        <dbReference type="Rhea" id="RHEA:13277"/>
        <dbReference type="Rhea" id="RHEA-COMP:13728"/>
        <dbReference type="Rhea" id="RHEA-COMP:13733"/>
        <dbReference type="ChEBI" id="CHEBI:15378"/>
        <dbReference type="ChEBI" id="CHEBI:29991"/>
        <dbReference type="ChEBI" id="CHEBI:30616"/>
        <dbReference type="ChEBI" id="CHEBI:43474"/>
        <dbReference type="ChEBI" id="CHEBI:137986"/>
        <dbReference type="ChEBI" id="CHEBI:137990"/>
        <dbReference type="ChEBI" id="CHEBI:456216"/>
        <dbReference type="EC" id="6.3.2.29"/>
    </reaction>
</comment>
<dbReference type="InterPro" id="IPR013221">
    <property type="entry name" value="Mur_ligase_cen"/>
</dbReference>
<dbReference type="eggNOG" id="COG0189">
    <property type="taxonomic scope" value="Bacteria"/>
</dbReference>
<dbReference type="Gene3D" id="3.90.190.20">
    <property type="entry name" value="Mur ligase, C-terminal domain"/>
    <property type="match status" value="1"/>
</dbReference>
<dbReference type="InterPro" id="IPR036615">
    <property type="entry name" value="Mur_ligase_C_dom_sf"/>
</dbReference>
<comment type="pathway">
    <text evidence="2">Cell wall biogenesis; peptidoglycan biosynthesis.</text>
</comment>
<comment type="similarity">
    <text evidence="3">In the C-terminal section; belongs to the MurCDEF family.</text>
</comment>
<dbReference type="GO" id="GO:0005524">
    <property type="term" value="F:ATP binding"/>
    <property type="evidence" value="ECO:0007669"/>
    <property type="project" value="UniProtKB-UniRule"/>
</dbReference>
<evidence type="ECO:0000256" key="8">
    <source>
        <dbReference type="ARBA" id="ARBA00022598"/>
    </source>
</evidence>
<dbReference type="Gene3D" id="3.30.470.20">
    <property type="entry name" value="ATP-grasp fold, B domain"/>
    <property type="match status" value="2"/>
</dbReference>
<dbReference type="PANTHER" id="PTHR23135">
    <property type="entry name" value="MUR LIGASE FAMILY MEMBER"/>
    <property type="match status" value="1"/>
</dbReference>
<dbReference type="NCBIfam" id="TIGR02068">
    <property type="entry name" value="cya_phycin_syn"/>
    <property type="match status" value="1"/>
</dbReference>
<dbReference type="EC" id="6.3.2.29" evidence="6"/>
<accession>B8I4G6</accession>
<evidence type="ECO:0000256" key="1">
    <source>
        <dbReference type="ARBA" id="ARBA00003184"/>
    </source>
</evidence>
<dbReference type="STRING" id="394503.Ccel_0132"/>
<sequence>MQIQSIYCFKGRNIYSHQPVIRMVVDIGKYEEGPTKDIPGFNKKLLEFFPEIAEHTCGVGYAGGFGERLIEGTYMGHVAEHLIIAIQNRFGYGVKYGKTRQIENTSKYYIIYEYCNEAFATECGRKAIEIVHSFAEGTPIDIEKIMRELKRVLLDTEMGPSTKAIYLAAKRRGIPVTRVGDGSILRLGYGKYTRIIQASLTDGSSCIAVDIASDKQMTKKLLMDNNVPVPCGIVVRTEQEAFEAVEMVGYPLVIKPIDSNQGKGVTVNISTEDKIRAAYSEARKYSRKVIVEKYVCGKDYRVLVVGDKVCAVAERRPPRVTGDGISTIAQLVEYENTNPLRGEDHEKPLTYIKLDDISINYLKLQGYSPNSILKAGQYVNLRQNGNLSTGGTARNCTRDIHPKNAEYAIIAAKAMGLDIAGVDFSAQDISIPIDNNRGAIIEVNAAPGLRMHLHPSEGEPVNVADSILDMMYPANKPFSIPVVAVTGTNGKTTTTRLIRHTLSLLGYNVGMTSTSGIYVGNECVQKGDNTGPVSAEVILANKEVDVAVLETARGGIVRRGLGYDLADVGVLINISEDHLGIDGINTLEDLAKTKALIVEAVKHDGYAVLNADDGMTPYVLERTRSNVIMFSRGISNPVFKRHCKNSKNIAVYVRDGYIWIQRNGKKLPLISLDDIPITFGGIVDCNIENSLAAISALIGLNIPLDIIIKGMSTFQPDTQLNPGRFNIFDMGTFKVMIDYSHNIAGYSAVVKFMQKVKAKRLVGIIGMPGDRQDSNFKEVGELCAKSFHRIYIKEDIDLRGRRRGEVANIFEQSMINAGAKRENIEIIYSETEALEKAMLDAQPGDLIAMFYEEFDPAIQVINRFKKEQEHANEILEGSFNTTIEKLGQFSTNA</sequence>
<evidence type="ECO:0000313" key="17">
    <source>
        <dbReference type="Proteomes" id="UP000001349"/>
    </source>
</evidence>
<evidence type="ECO:0000256" key="12">
    <source>
        <dbReference type="ARBA" id="ARBA00048094"/>
    </source>
</evidence>
<dbReference type="PANTHER" id="PTHR23135:SF18">
    <property type="entry name" value="CYANOPHYCIN SYNTHETASE"/>
    <property type="match status" value="1"/>
</dbReference>
<evidence type="ECO:0000256" key="7">
    <source>
        <dbReference type="ARBA" id="ARBA00022036"/>
    </source>
</evidence>
<dbReference type="AlphaFoldDB" id="B8I4G6"/>
<dbReference type="InterPro" id="IPR036565">
    <property type="entry name" value="Mur-like_cat_sf"/>
</dbReference>
<dbReference type="Pfam" id="PF08443">
    <property type="entry name" value="RimK"/>
    <property type="match status" value="2"/>
</dbReference>
<evidence type="ECO:0000256" key="2">
    <source>
        <dbReference type="ARBA" id="ARBA00004752"/>
    </source>
</evidence>
<dbReference type="InterPro" id="IPR011810">
    <property type="entry name" value="Cya_phycin_syn"/>
</dbReference>
<dbReference type="Pfam" id="PF08245">
    <property type="entry name" value="Mur_ligase_M"/>
    <property type="match status" value="1"/>
</dbReference>
<dbReference type="OrthoDB" id="9803907at2"/>
<dbReference type="EC" id="6.3.2.30" evidence="5"/>
<comment type="function">
    <text evidence="1">Catalyzes the ATP-dependent polymerization of arginine and aspartate to multi-L-arginyl-poly-L-aspartic acid (cyanophycin; a water-insoluble reserve polymer).</text>
</comment>
<keyword evidence="10 14" id="KW-0067">ATP-binding</keyword>
<dbReference type="KEGG" id="cce:Ccel_0132"/>
<dbReference type="InterPro" id="IPR013651">
    <property type="entry name" value="ATP-grasp_RimK-type"/>
</dbReference>
<dbReference type="GO" id="GO:0046872">
    <property type="term" value="F:metal ion binding"/>
    <property type="evidence" value="ECO:0007669"/>
    <property type="project" value="InterPro"/>
</dbReference>
<evidence type="ECO:0000259" key="15">
    <source>
        <dbReference type="PROSITE" id="PS50975"/>
    </source>
</evidence>
<dbReference type="EMBL" id="CP001348">
    <property type="protein sequence ID" value="ACL74520.1"/>
    <property type="molecule type" value="Genomic_DNA"/>
</dbReference>
<dbReference type="NCBIfam" id="NF010623">
    <property type="entry name" value="PRK14016.1"/>
    <property type="match status" value="1"/>
</dbReference>
<proteinExistence type="inferred from homology"/>
<dbReference type="Gene3D" id="3.40.1190.10">
    <property type="entry name" value="Mur-like, catalytic domain"/>
    <property type="match status" value="1"/>
</dbReference>
<evidence type="ECO:0000256" key="3">
    <source>
        <dbReference type="ARBA" id="ARBA00009060"/>
    </source>
</evidence>
<dbReference type="HOGENOM" id="CLU_016806_0_0_9"/>
<dbReference type="SUPFAM" id="SSF53623">
    <property type="entry name" value="MurD-like peptide ligases, catalytic domain"/>
    <property type="match status" value="1"/>
</dbReference>
<dbReference type="InterPro" id="IPR044019">
    <property type="entry name" value="Cyanophycin_syn_N"/>
</dbReference>
<evidence type="ECO:0000256" key="13">
    <source>
        <dbReference type="ARBA" id="ARBA00048425"/>
    </source>
</evidence>
<evidence type="ECO:0000256" key="10">
    <source>
        <dbReference type="ARBA" id="ARBA00022840"/>
    </source>
</evidence>
<evidence type="ECO:0000256" key="4">
    <source>
        <dbReference type="ARBA" id="ARBA00011738"/>
    </source>
</evidence>
<evidence type="ECO:0000256" key="11">
    <source>
        <dbReference type="ARBA" id="ARBA00031353"/>
    </source>
</evidence>
<dbReference type="GO" id="GO:0071161">
    <property type="term" value="F:cyanophycin synthetase activity (L-arginine-adding)"/>
    <property type="evidence" value="ECO:0007669"/>
    <property type="project" value="UniProtKB-EC"/>
</dbReference>
<evidence type="ECO:0000256" key="6">
    <source>
        <dbReference type="ARBA" id="ARBA00013005"/>
    </source>
</evidence>
<dbReference type="SUPFAM" id="SSF56059">
    <property type="entry name" value="Glutathione synthetase ATP-binding domain-like"/>
    <property type="match status" value="1"/>
</dbReference>
<evidence type="ECO:0000256" key="9">
    <source>
        <dbReference type="ARBA" id="ARBA00022741"/>
    </source>
</evidence>